<gene>
    <name evidence="1" type="ORF">L9G74_12400</name>
</gene>
<name>A0ABT2FLN1_9GAMM</name>
<evidence type="ECO:0000313" key="1">
    <source>
        <dbReference type="EMBL" id="MCS4557246.1"/>
    </source>
</evidence>
<protein>
    <submittedName>
        <fullName evidence="1">Uncharacterized protein</fullName>
    </submittedName>
</protein>
<keyword evidence="2" id="KW-1185">Reference proteome</keyword>
<reference evidence="1 2" key="1">
    <citation type="submission" date="2022-02" db="EMBL/GenBank/DDBJ databases">
        <authorList>
            <person name="Zhuang L."/>
        </authorList>
    </citation>
    <scope>NUCLEOTIDE SEQUENCE [LARGE SCALE GENOMIC DNA]</scope>
    <source>
        <strain evidence="1 2">C32</strain>
    </source>
</reference>
<accession>A0ABT2FLN1</accession>
<comment type="caution">
    <text evidence="1">The sequence shown here is derived from an EMBL/GenBank/DDBJ whole genome shotgun (WGS) entry which is preliminary data.</text>
</comment>
<dbReference type="RefSeq" id="WP_238896728.1">
    <property type="nucleotide sequence ID" value="NZ_JAKOGG010000008.1"/>
</dbReference>
<organism evidence="1 2">
    <name type="scientific">Shewanella electrica</name>
    <dbReference type="NCBI Taxonomy" id="515560"/>
    <lineage>
        <taxon>Bacteria</taxon>
        <taxon>Pseudomonadati</taxon>
        <taxon>Pseudomonadota</taxon>
        <taxon>Gammaproteobacteria</taxon>
        <taxon>Alteromonadales</taxon>
        <taxon>Shewanellaceae</taxon>
        <taxon>Shewanella</taxon>
    </lineage>
</organism>
<evidence type="ECO:0000313" key="2">
    <source>
        <dbReference type="Proteomes" id="UP001201549"/>
    </source>
</evidence>
<dbReference type="Proteomes" id="UP001201549">
    <property type="component" value="Unassembled WGS sequence"/>
</dbReference>
<reference evidence="2" key="2">
    <citation type="submission" date="2023-07" db="EMBL/GenBank/DDBJ databases">
        <title>Shewanella mangrovi sp. nov., an acetaldehyde- degrading bacterium isolated from mangrove sediment.</title>
        <authorList>
            <person name="Liu Y."/>
        </authorList>
    </citation>
    <scope>NUCLEOTIDE SEQUENCE [LARGE SCALE GENOMIC DNA]</scope>
    <source>
        <strain evidence="2">C32</strain>
    </source>
</reference>
<proteinExistence type="predicted"/>
<dbReference type="EMBL" id="JAKOGG010000008">
    <property type="protein sequence ID" value="MCS4557246.1"/>
    <property type="molecule type" value="Genomic_DNA"/>
</dbReference>
<sequence length="1146" mass="133315">MMYYFKNTKISFDPTSADSVIAALSQYQTLLNERRILATRDRHYDVEFMALDATQQPRRLQLSDVPNPEHVAWLQRAYSMGPEPFEIDEHIADDDDTHVSEALLFAIAIGHADNSTPLQIALRHTASALCEHARYYNDTSDMWIDDMRVYGVEALYLLGCYQPSLRRYLSQLLVPYWDDEHTSGYQEYLADYVSREGWNLDNIAAFIWCDNSEFRWQMFMDGESDECYNPPLIDALRQDANLYQWFKQILQARFLNGQMLARDDEQFEANEPVLNILLSALPLTERWDFDRDAVLEQLFVDASVEDTAYELQQAISALTDQPLIYQQETIYPDNEEAEFDYALQLLSGFKTLILAQPQGESLWRYWRDGSDAEQLKQLQCVDLLEQSRQLAPELYRILEDWSFISSDNASLLSDLCYHLAPVINSLVAETAPAALTDLVPQQQPSDGQQQLLRHFDLWFRLAGLEEAPDEWRVHLCERHELLSEQAFFERYNQNADQPEAARQQRFKVLLKDWQQDADEIHQETLNRLTQLLREAPQLACDDYWPQADVDAVDEAELLATQLAYSSLRAWLLHSGHASEATRLQQQLSSNECWQTLLTLIANHCHVEDASRTELLQQLDAASSDVATLTQLLQTRLKQDTPTVGDLIPYYYFSAQQPRYELFEHSSASHLILLCFWQQAHHPRLKKLWQALLQVAPMRTLNQVALLYSHYQYRVEWEAEAQQAFCVAAKDAGVSSALLDAFQISICHFDQQPQQYQHWLEQMKRLRHPLLKGKAKALQQQLQWIDEARKFGFYEELLLRSPKLRPQLQAEIDHSLAHTLKLTLGYNLRSWDEVLLHDFTGNCQMLDYQEQQQLPAFADANMQQAWLAHDHHQWYAISISQQQGETQQLLYYREPVPAAGLADGAKDGTVLLFAESLDRREIYRAIAALPDVHGRLQQLVEQVLAYINGHAALADTLRLMQRYLRHDRFDLPRLYSRAKISELLPLLETEQQQRLLSLLFNFHTDTFELLDSEFMLRFWRATQLRYQRISYSEYLEQRQYAYEHDSEELENASIGATVQWLSYLDIAPLQLVKFALQYSEYESACDWLVTLARKNELAPLLSQLSADRRVELIDALEGDYDDAAFLLAPLAEDRSRRVRERWNEAFA</sequence>